<keyword evidence="4" id="KW-1185">Reference proteome</keyword>
<reference evidence="4" key="1">
    <citation type="journal article" date="2015" name="Nat. Genet.">
        <title>The genome and transcriptome of the zoonotic hookworm Ancylostoma ceylanicum identify infection-specific gene families.</title>
        <authorList>
            <person name="Schwarz E.M."/>
            <person name="Hu Y."/>
            <person name="Antoshechkin I."/>
            <person name="Miller M.M."/>
            <person name="Sternberg P.W."/>
            <person name="Aroian R.V."/>
        </authorList>
    </citation>
    <scope>NUCLEOTIDE SEQUENCE</scope>
    <source>
        <strain evidence="4">HY135</strain>
    </source>
</reference>
<sequence>MLYVLLSLPLLGVNVDHNFAGSIPTLDASLSLPKVNAVKPQLTVAKDVGVSTLTLGNFSNAYGCRCRATGLARITALTPLERRSLIPMSLRKKLCERSGDRSICNFGKGNGSLTQKARQNGADHASVTGPFKGGTNQTNSSHNSIDDDDNYSKWSICKHHPELLLCRWNPSSRAVIPIVQPEMKLTTHSWNSIEASFEEDTDSGVNALSLMPAIFESSIFMDSTPAPIQPQRAEEVRIPVKEAPPTFKEQNPGKEDRPRYDGKLSDERELPAQTVNSDESPDVDDFGEDIMMVKEGVFG</sequence>
<comment type="caution">
    <text evidence="3">The sequence shown here is derived from an EMBL/GenBank/DDBJ whole genome shotgun (WGS) entry which is preliminary data.</text>
</comment>
<protein>
    <submittedName>
        <fullName evidence="3">Uncharacterized protein</fullName>
    </submittedName>
</protein>
<feature type="region of interest" description="Disordered" evidence="1">
    <location>
        <begin position="114"/>
        <end position="145"/>
    </location>
</feature>
<gene>
    <name evidence="3" type="primary">Acey_s0328.g2623</name>
    <name evidence="3" type="ORF">Y032_0328g2623</name>
</gene>
<dbReference type="OrthoDB" id="5790730at2759"/>
<dbReference type="Proteomes" id="UP000024635">
    <property type="component" value="Unassembled WGS sequence"/>
</dbReference>
<feature type="chain" id="PRO_5001486182" evidence="2">
    <location>
        <begin position="21"/>
        <end position="299"/>
    </location>
</feature>
<feature type="signal peptide" evidence="2">
    <location>
        <begin position="1"/>
        <end position="20"/>
    </location>
</feature>
<keyword evidence="2" id="KW-0732">Signal</keyword>
<evidence type="ECO:0000313" key="3">
    <source>
        <dbReference type="EMBL" id="EYB83813.1"/>
    </source>
</evidence>
<dbReference type="AlphaFoldDB" id="A0A016RZM0"/>
<organism evidence="3 4">
    <name type="scientific">Ancylostoma ceylanicum</name>
    <dbReference type="NCBI Taxonomy" id="53326"/>
    <lineage>
        <taxon>Eukaryota</taxon>
        <taxon>Metazoa</taxon>
        <taxon>Ecdysozoa</taxon>
        <taxon>Nematoda</taxon>
        <taxon>Chromadorea</taxon>
        <taxon>Rhabditida</taxon>
        <taxon>Rhabditina</taxon>
        <taxon>Rhabditomorpha</taxon>
        <taxon>Strongyloidea</taxon>
        <taxon>Ancylostomatidae</taxon>
        <taxon>Ancylostomatinae</taxon>
        <taxon>Ancylostoma</taxon>
    </lineage>
</organism>
<feature type="region of interest" description="Disordered" evidence="1">
    <location>
        <begin position="235"/>
        <end position="287"/>
    </location>
</feature>
<dbReference type="EMBL" id="JARK01001664">
    <property type="protein sequence ID" value="EYB83813.1"/>
    <property type="molecule type" value="Genomic_DNA"/>
</dbReference>
<feature type="compositionally biased region" description="Basic and acidic residues" evidence="1">
    <location>
        <begin position="251"/>
        <end position="270"/>
    </location>
</feature>
<evidence type="ECO:0000313" key="4">
    <source>
        <dbReference type="Proteomes" id="UP000024635"/>
    </source>
</evidence>
<proteinExistence type="predicted"/>
<evidence type="ECO:0000256" key="1">
    <source>
        <dbReference type="SAM" id="MobiDB-lite"/>
    </source>
</evidence>
<evidence type="ECO:0000256" key="2">
    <source>
        <dbReference type="SAM" id="SignalP"/>
    </source>
</evidence>
<name>A0A016RZM0_9BILA</name>
<accession>A0A016RZM0</accession>